<dbReference type="Proteomes" id="UP000462055">
    <property type="component" value="Unassembled WGS sequence"/>
</dbReference>
<dbReference type="EMBL" id="WBMS02000015">
    <property type="protein sequence ID" value="MWA02726.1"/>
    <property type="molecule type" value="Genomic_DNA"/>
</dbReference>
<proteinExistence type="predicted"/>
<keyword evidence="3" id="KW-1185">Reference proteome</keyword>
<reference evidence="2" key="1">
    <citation type="submission" date="2019-12" db="EMBL/GenBank/DDBJ databases">
        <title>Actinomadura physcomitrii sp. nov., a novel actinomycete isolated from moss [Physcomitrium sphaericum (Ludw) Fuernr].</title>
        <authorList>
            <person name="Zhuang X."/>
        </authorList>
    </citation>
    <scope>NUCLEOTIDE SEQUENCE [LARGE SCALE GENOMIC DNA]</scope>
    <source>
        <strain evidence="2">LD22</strain>
    </source>
</reference>
<dbReference type="Pfam" id="PF13182">
    <property type="entry name" value="DUF4007"/>
    <property type="match status" value="1"/>
</dbReference>
<evidence type="ECO:0000313" key="3">
    <source>
        <dbReference type="Proteomes" id="UP000462055"/>
    </source>
</evidence>
<comment type="caution">
    <text evidence="2">The sequence shown here is derived from an EMBL/GenBank/DDBJ whole genome shotgun (WGS) entry which is preliminary data.</text>
</comment>
<evidence type="ECO:0000259" key="1">
    <source>
        <dbReference type="Pfam" id="PF13182"/>
    </source>
</evidence>
<dbReference type="RefSeq" id="WP_151595207.1">
    <property type="nucleotide sequence ID" value="NZ_WBMS02000015.1"/>
</dbReference>
<dbReference type="AlphaFoldDB" id="A0A6I4MKI0"/>
<protein>
    <submittedName>
        <fullName evidence="2">DUF4007 family protein</fullName>
    </submittedName>
</protein>
<name>A0A6I4MKI0_9ACTN</name>
<dbReference type="InterPro" id="IPR025248">
    <property type="entry name" value="DUF4007"/>
</dbReference>
<feature type="domain" description="DUF4007" evidence="1">
    <location>
        <begin position="14"/>
        <end position="326"/>
    </location>
</feature>
<gene>
    <name evidence="2" type="ORF">F8568_020575</name>
</gene>
<sequence>MSDSRLADAAEPKFARHETFAPRFGWLHKAHSEIMKDGDSGSDLFHRDTAPVTLGVGKNMVHSIRFWTQAFKLTREHPHPDPSNRAYIASPTWRAEWLLGERGADPYLEDSGSLWLLHWWLLSREPGPDGAKCLVPSWYVMFHLAPFSKVTAAEMITLITRHVNESYPTASVPAAESIKRDVDCLTKMYAMDLEVHTNSPGSFEDQLMSPFRELGLLEGQGRGKDRIWRFTNRPRGNLPPAVLLYACLEYAVEFASGQSISVARLANEPGAPGRAFRMREPELIAVIEDLVAEHESLQITDSLGQRTLEFAGHPQALAWNILDQHYGNIRAQDGFPTPEQWEQRFPGLLGIRTHPKRNQQAEQTETMELIEEKA</sequence>
<organism evidence="2 3">
    <name type="scientific">Actinomadura physcomitrii</name>
    <dbReference type="NCBI Taxonomy" id="2650748"/>
    <lineage>
        <taxon>Bacteria</taxon>
        <taxon>Bacillati</taxon>
        <taxon>Actinomycetota</taxon>
        <taxon>Actinomycetes</taxon>
        <taxon>Streptosporangiales</taxon>
        <taxon>Thermomonosporaceae</taxon>
        <taxon>Actinomadura</taxon>
    </lineage>
</organism>
<accession>A0A6I4MKI0</accession>
<evidence type="ECO:0000313" key="2">
    <source>
        <dbReference type="EMBL" id="MWA02726.1"/>
    </source>
</evidence>